<accession>A0A9N9ZNV2</accession>
<protein>
    <submittedName>
        <fullName evidence="2">Uncharacterized protein</fullName>
    </submittedName>
</protein>
<sequence>MHYQVRLQKSETAIQQSITLEDGIKQLCEAMVDGCPQKRRQIESLSKRSFLGIEPACRVFRTYWTASFFNAILAQGPQLIDQAPFRGSGQDKPYLTPTALVFAVAALGGNLDVFRMFQQLYNKPSTSVEEVQRTIKESMSTVESWLNWLSQSKANESKSKAETQDKQKLEHKRIRYRKDLKQFTDTFDIFLENYKHIPAPLTNDGEADLRYGVWTYTICSNLCDLMTVASKLLRNNKILVEARKQELTQAVQSGIFTAVTPSYHLFVIGVTSLFSALVALNYFNKSQKLNAECKRLKDVFETTVSSCTRALNVSIIMQKLQHGMTKSSFSLTNKDSQDRLEQAIIEFDRISLEHKNEYCSETELLAIYVNYQAIALQKQRKRLII</sequence>
<evidence type="ECO:0000256" key="1">
    <source>
        <dbReference type="SAM" id="Phobius"/>
    </source>
</evidence>
<dbReference type="AlphaFoldDB" id="A0A9N9ZNV2"/>
<keyword evidence="1" id="KW-1133">Transmembrane helix</keyword>
<proteinExistence type="predicted"/>
<comment type="caution">
    <text evidence="2">The sequence shown here is derived from an EMBL/GenBank/DDBJ whole genome shotgun (WGS) entry which is preliminary data.</text>
</comment>
<keyword evidence="3" id="KW-1185">Reference proteome</keyword>
<keyword evidence="1" id="KW-0472">Membrane</keyword>
<dbReference type="Proteomes" id="UP000775872">
    <property type="component" value="Unassembled WGS sequence"/>
</dbReference>
<evidence type="ECO:0000313" key="2">
    <source>
        <dbReference type="EMBL" id="CAH0058663.1"/>
    </source>
</evidence>
<dbReference type="OrthoDB" id="5146656at2759"/>
<dbReference type="EMBL" id="CABFOC020000091">
    <property type="protein sequence ID" value="CAH0058663.1"/>
    <property type="molecule type" value="Genomic_DNA"/>
</dbReference>
<reference evidence="3" key="1">
    <citation type="submission" date="2019-06" db="EMBL/GenBank/DDBJ databases">
        <authorList>
            <person name="Broberg M."/>
        </authorList>
    </citation>
    <scope>NUCLEOTIDE SEQUENCE [LARGE SCALE GENOMIC DNA]</scope>
</reference>
<feature type="transmembrane region" description="Helical" evidence="1">
    <location>
        <begin position="263"/>
        <end position="283"/>
    </location>
</feature>
<keyword evidence="1" id="KW-0812">Transmembrane</keyword>
<evidence type="ECO:0000313" key="3">
    <source>
        <dbReference type="Proteomes" id="UP000775872"/>
    </source>
</evidence>
<reference evidence="2 3" key="2">
    <citation type="submission" date="2021-10" db="EMBL/GenBank/DDBJ databases">
        <authorList>
            <person name="Piombo E."/>
        </authorList>
    </citation>
    <scope>NUCLEOTIDE SEQUENCE [LARGE SCALE GENOMIC DNA]</scope>
</reference>
<gene>
    <name evidence="2" type="ORF">CSOL1703_00007685</name>
</gene>
<name>A0A9N9ZNV2_9HYPO</name>
<organism evidence="2 3">
    <name type="scientific">Clonostachys solani</name>
    <dbReference type="NCBI Taxonomy" id="160281"/>
    <lineage>
        <taxon>Eukaryota</taxon>
        <taxon>Fungi</taxon>
        <taxon>Dikarya</taxon>
        <taxon>Ascomycota</taxon>
        <taxon>Pezizomycotina</taxon>
        <taxon>Sordariomycetes</taxon>
        <taxon>Hypocreomycetidae</taxon>
        <taxon>Hypocreales</taxon>
        <taxon>Bionectriaceae</taxon>
        <taxon>Clonostachys</taxon>
    </lineage>
</organism>